<name>A0A7K0DN94_9NOCA</name>
<dbReference type="PANTHER" id="PTHR30204">
    <property type="entry name" value="REDOX-CYCLING DRUG-SENSING TRANSCRIPTIONAL ACTIVATOR SOXR"/>
    <property type="match status" value="1"/>
</dbReference>
<dbReference type="GO" id="GO:0003677">
    <property type="term" value="F:DNA binding"/>
    <property type="evidence" value="ECO:0007669"/>
    <property type="project" value="UniProtKB-KW"/>
</dbReference>
<dbReference type="EMBL" id="WEGI01000005">
    <property type="protein sequence ID" value="MQY27157.1"/>
    <property type="molecule type" value="Genomic_DNA"/>
</dbReference>
<dbReference type="InterPro" id="IPR047057">
    <property type="entry name" value="MerR_fam"/>
</dbReference>
<proteinExistence type="predicted"/>
<evidence type="ECO:0000256" key="1">
    <source>
        <dbReference type="ARBA" id="ARBA00023125"/>
    </source>
</evidence>
<sequence>MDSDLLDIAEVAARSGLAPSALRFYEKKGLIVPAGRNGLRRSYAPEVVTRLALISCARRAGFTIAEIERVLRATPGDTALRERLSAKAREVDEDIARLIRMRDALDHAATCDHALLVDCPEFTSMLRVPVAA</sequence>
<keyword evidence="4" id="KW-1185">Reference proteome</keyword>
<dbReference type="InterPro" id="IPR009061">
    <property type="entry name" value="DNA-bd_dom_put_sf"/>
</dbReference>
<dbReference type="Pfam" id="PF13411">
    <property type="entry name" value="MerR_1"/>
    <property type="match status" value="1"/>
</dbReference>
<accession>A0A7K0DN94</accession>
<dbReference type="OrthoDB" id="9802039at2"/>
<dbReference type="GO" id="GO:0003700">
    <property type="term" value="F:DNA-binding transcription factor activity"/>
    <property type="evidence" value="ECO:0007669"/>
    <property type="project" value="InterPro"/>
</dbReference>
<dbReference type="SMART" id="SM00422">
    <property type="entry name" value="HTH_MERR"/>
    <property type="match status" value="1"/>
</dbReference>
<dbReference type="Gene3D" id="1.10.1660.10">
    <property type="match status" value="1"/>
</dbReference>
<dbReference type="InterPro" id="IPR000551">
    <property type="entry name" value="MerR-type_HTH_dom"/>
</dbReference>
<dbReference type="SUPFAM" id="SSF46955">
    <property type="entry name" value="Putative DNA-binding domain"/>
    <property type="match status" value="1"/>
</dbReference>
<dbReference type="PRINTS" id="PR00040">
    <property type="entry name" value="HTHMERR"/>
</dbReference>
<gene>
    <name evidence="3" type="primary">soxR</name>
    <name evidence="3" type="ORF">NRB56_27390</name>
</gene>
<evidence type="ECO:0000259" key="2">
    <source>
        <dbReference type="PROSITE" id="PS50937"/>
    </source>
</evidence>
<evidence type="ECO:0000313" key="4">
    <source>
        <dbReference type="Proteomes" id="UP000431401"/>
    </source>
</evidence>
<dbReference type="RefSeq" id="WP_153341905.1">
    <property type="nucleotide sequence ID" value="NZ_WEGI01000005.1"/>
</dbReference>
<dbReference type="PANTHER" id="PTHR30204:SF97">
    <property type="entry name" value="MERR FAMILY REGULATORY PROTEIN"/>
    <property type="match status" value="1"/>
</dbReference>
<organism evidence="3 4">
    <name type="scientific">Nocardia aurantia</name>
    <dbReference type="NCBI Taxonomy" id="2585199"/>
    <lineage>
        <taxon>Bacteria</taxon>
        <taxon>Bacillati</taxon>
        <taxon>Actinomycetota</taxon>
        <taxon>Actinomycetes</taxon>
        <taxon>Mycobacteriales</taxon>
        <taxon>Nocardiaceae</taxon>
        <taxon>Nocardia</taxon>
    </lineage>
</organism>
<dbReference type="PROSITE" id="PS50937">
    <property type="entry name" value="HTH_MERR_2"/>
    <property type="match status" value="1"/>
</dbReference>
<dbReference type="Proteomes" id="UP000431401">
    <property type="component" value="Unassembled WGS sequence"/>
</dbReference>
<reference evidence="3 4" key="1">
    <citation type="submission" date="2019-10" db="EMBL/GenBank/DDBJ databases">
        <title>Nocardia macrotermitis sp. nov. and Nocardia aurantia sp. nov., isolated from the gut of fungus growing-termite Macrotermes natalensis.</title>
        <authorList>
            <person name="Benndorf R."/>
            <person name="Schwitalla J."/>
            <person name="Martin K."/>
            <person name="De Beer W."/>
            <person name="Kaster A.-K."/>
            <person name="Vollmers J."/>
            <person name="Poulsen M."/>
            <person name="Beemelmanns C."/>
        </authorList>
    </citation>
    <scope>NUCLEOTIDE SEQUENCE [LARGE SCALE GENOMIC DNA]</scope>
    <source>
        <strain evidence="3 4">RB56</strain>
    </source>
</reference>
<keyword evidence="1" id="KW-0238">DNA-binding</keyword>
<comment type="caution">
    <text evidence="3">The sequence shown here is derived from an EMBL/GenBank/DDBJ whole genome shotgun (WGS) entry which is preliminary data.</text>
</comment>
<feature type="domain" description="HTH merR-type" evidence="2">
    <location>
        <begin position="5"/>
        <end position="73"/>
    </location>
</feature>
<protein>
    <submittedName>
        <fullName evidence="3">Redox-sensitive transcriptional activator SoxR</fullName>
    </submittedName>
</protein>
<evidence type="ECO:0000313" key="3">
    <source>
        <dbReference type="EMBL" id="MQY27157.1"/>
    </source>
</evidence>
<dbReference type="AlphaFoldDB" id="A0A7K0DN94"/>
<dbReference type="PROSITE" id="PS00552">
    <property type="entry name" value="HTH_MERR_1"/>
    <property type="match status" value="1"/>
</dbReference>